<dbReference type="PANTHER" id="PTHR44227">
    <property type="match status" value="1"/>
</dbReference>
<keyword evidence="4" id="KW-1133">Transmembrane helix</keyword>
<dbReference type="Proteomes" id="UP001597319">
    <property type="component" value="Unassembled WGS sequence"/>
</dbReference>
<evidence type="ECO:0000256" key="1">
    <source>
        <dbReference type="ARBA" id="ARBA00022737"/>
    </source>
</evidence>
<dbReference type="Pfam" id="PF13181">
    <property type="entry name" value="TPR_8"/>
    <property type="match status" value="1"/>
</dbReference>
<dbReference type="Pfam" id="PF00515">
    <property type="entry name" value="TPR_1"/>
    <property type="match status" value="1"/>
</dbReference>
<feature type="transmembrane region" description="Helical" evidence="4">
    <location>
        <begin position="299"/>
        <end position="320"/>
    </location>
</feature>
<keyword evidence="1" id="KW-0677">Repeat</keyword>
<dbReference type="InterPro" id="IPR052346">
    <property type="entry name" value="O-mannosyl-transferase_TMTC"/>
</dbReference>
<dbReference type="SMART" id="SM00028">
    <property type="entry name" value="TPR"/>
    <property type="match status" value="7"/>
</dbReference>
<organism evidence="5 6">
    <name type="scientific">Aquimarina rubra</name>
    <dbReference type="NCBI Taxonomy" id="1920033"/>
    <lineage>
        <taxon>Bacteria</taxon>
        <taxon>Pseudomonadati</taxon>
        <taxon>Bacteroidota</taxon>
        <taxon>Flavobacteriia</taxon>
        <taxon>Flavobacteriales</taxon>
        <taxon>Flavobacteriaceae</taxon>
        <taxon>Aquimarina</taxon>
    </lineage>
</organism>
<dbReference type="EMBL" id="JBHULE010000019">
    <property type="protein sequence ID" value="MFD2564538.1"/>
    <property type="molecule type" value="Genomic_DNA"/>
</dbReference>
<dbReference type="PROSITE" id="PS50005">
    <property type="entry name" value="TPR"/>
    <property type="match status" value="3"/>
</dbReference>
<dbReference type="InterPro" id="IPR011990">
    <property type="entry name" value="TPR-like_helical_dom_sf"/>
</dbReference>
<comment type="caution">
    <text evidence="5">The sequence shown here is derived from an EMBL/GenBank/DDBJ whole genome shotgun (WGS) entry which is preliminary data.</text>
</comment>
<evidence type="ECO:0000313" key="6">
    <source>
        <dbReference type="Proteomes" id="UP001597319"/>
    </source>
</evidence>
<dbReference type="RefSeq" id="WP_378294361.1">
    <property type="nucleotide sequence ID" value="NZ_JBHULE010000019.1"/>
</dbReference>
<dbReference type="PANTHER" id="PTHR44227:SF3">
    <property type="entry name" value="PROTEIN O-MANNOSYL-TRANSFERASE TMTC4"/>
    <property type="match status" value="1"/>
</dbReference>
<proteinExistence type="predicted"/>
<reference evidence="6" key="1">
    <citation type="journal article" date="2019" name="Int. J. Syst. Evol. Microbiol.">
        <title>The Global Catalogue of Microorganisms (GCM) 10K type strain sequencing project: providing services to taxonomists for standard genome sequencing and annotation.</title>
        <authorList>
            <consortium name="The Broad Institute Genomics Platform"/>
            <consortium name="The Broad Institute Genome Sequencing Center for Infectious Disease"/>
            <person name="Wu L."/>
            <person name="Ma J."/>
        </authorList>
    </citation>
    <scope>NUCLEOTIDE SEQUENCE [LARGE SCALE GENOMIC DNA]</scope>
    <source>
        <strain evidence="6">KCTC 52274</strain>
    </source>
</reference>
<dbReference type="InterPro" id="IPR019734">
    <property type="entry name" value="TPR_rpt"/>
</dbReference>
<feature type="transmembrane region" description="Helical" evidence="4">
    <location>
        <begin position="150"/>
        <end position="171"/>
    </location>
</feature>
<feature type="transmembrane region" description="Helical" evidence="4">
    <location>
        <begin position="390"/>
        <end position="408"/>
    </location>
</feature>
<evidence type="ECO:0000256" key="4">
    <source>
        <dbReference type="SAM" id="Phobius"/>
    </source>
</evidence>
<name>A0ABW5LKV5_9FLAO</name>
<dbReference type="SUPFAM" id="SSF48452">
    <property type="entry name" value="TPR-like"/>
    <property type="match status" value="2"/>
</dbReference>
<accession>A0ABW5LKV5</accession>
<feature type="repeat" description="TPR" evidence="3">
    <location>
        <begin position="631"/>
        <end position="664"/>
    </location>
</feature>
<feature type="transmembrane region" description="Helical" evidence="4">
    <location>
        <begin position="92"/>
        <end position="113"/>
    </location>
</feature>
<feature type="transmembrane region" description="Helical" evidence="4">
    <location>
        <begin position="125"/>
        <end position="144"/>
    </location>
</feature>
<feature type="transmembrane region" description="Helical" evidence="4">
    <location>
        <begin position="178"/>
        <end position="207"/>
    </location>
</feature>
<evidence type="ECO:0000256" key="2">
    <source>
        <dbReference type="ARBA" id="ARBA00022803"/>
    </source>
</evidence>
<keyword evidence="2 3" id="KW-0802">TPR repeat</keyword>
<keyword evidence="4" id="KW-0812">Transmembrane</keyword>
<gene>
    <name evidence="5" type="ORF">ACFSR1_17785</name>
</gene>
<feature type="transmembrane region" description="Helical" evidence="4">
    <location>
        <begin position="360"/>
        <end position="378"/>
    </location>
</feature>
<feature type="repeat" description="TPR" evidence="3">
    <location>
        <begin position="432"/>
        <end position="465"/>
    </location>
</feature>
<feature type="repeat" description="TPR" evidence="3">
    <location>
        <begin position="500"/>
        <end position="533"/>
    </location>
</feature>
<keyword evidence="6" id="KW-1185">Reference proteome</keyword>
<dbReference type="Gene3D" id="1.25.40.10">
    <property type="entry name" value="Tetratricopeptide repeat domain"/>
    <property type="match status" value="3"/>
</dbReference>
<evidence type="ECO:0000313" key="5">
    <source>
        <dbReference type="EMBL" id="MFD2564538.1"/>
    </source>
</evidence>
<feature type="transmembrane region" description="Helical" evidence="4">
    <location>
        <begin position="9"/>
        <end position="27"/>
    </location>
</feature>
<keyword evidence="4" id="KW-0472">Membrane</keyword>
<feature type="transmembrane region" description="Helical" evidence="4">
    <location>
        <begin position="227"/>
        <end position="247"/>
    </location>
</feature>
<protein>
    <submittedName>
        <fullName evidence="5">Tetratricopeptide repeat protein</fullName>
    </submittedName>
</protein>
<evidence type="ECO:0000256" key="3">
    <source>
        <dbReference type="PROSITE-ProRule" id="PRU00339"/>
    </source>
</evidence>
<sequence length="777" mass="89945">MNQIPKKKTLYFLIIMVIVTTITYLNHFDNAFHFDDMHTIVENPNIRSLKNIPSFFTDGTTISSLPQNQAYRPVLTTSLAIDYWLGNGYDLFYFHLSSFILFLIQGVLLFFFAFRILNISNKDKFNFYIAGAITVWYMIHPAMAETINYIIARSDLQSTFFVILAFVLYQYSKTCKKYYLYLIPVIIGALSKPTAIMFAPLFVIYVGFFEEEISFRHIIEFSKKSKLLRVIKVSSPSIIVCAALYIFQGYMTPNSFSTGSSETFRYLITQPYVIFYYFGSLFLPIHLSADTDWTLLENIWSFKFFFGIFFLIILIVIAILTFKKKSYYPITFGILWFFIALAPTSSFIPLAEVMNDHRMFFPYIGLTLAVGYSIWLLIENLKKRYKFDIKYAVVIISTLLILYGFGTYQRNIVWHDEESLWKDVTIKSPKNGRGLMNYGLTKMAKGEYQIAEEYFIKALKYTPNYHTLHINLGILNNAKGNKKEAEKYFENSIKYGPGFHSSWFYYGRYFSENQRNKEAISKLNRSLEISPNHIPTRLLLMENYLELENWNELNKLAQNTLLIDKDNQKAQSFLLASVQKIGKLDLEELEILKNPTPEKYLDLSLKYYQNGLYQKCILAAEKALKLNKDFAAAYNNICIAQNLLGNFDKAVLACDRAIELNPNFQLAKNNLQDVLSRKSKIDELTKSLEANPSEANYLNITLAYYNYGLFNKCIIFAKEGITKHPTSDNLYNNLCASFNAIKQWKKAIDAGKKGLGINPKNTLLRNNYNYALSNSKQ</sequence>
<feature type="transmembrane region" description="Helical" evidence="4">
    <location>
        <begin position="267"/>
        <end position="287"/>
    </location>
</feature>
<feature type="transmembrane region" description="Helical" evidence="4">
    <location>
        <begin position="327"/>
        <end position="348"/>
    </location>
</feature>
<dbReference type="Pfam" id="PF13432">
    <property type="entry name" value="TPR_16"/>
    <property type="match status" value="1"/>
</dbReference>